<protein>
    <recommendedName>
        <fullName evidence="4">DUF3192 domain-containing protein</fullName>
    </recommendedName>
</protein>
<evidence type="ECO:0000313" key="3">
    <source>
        <dbReference type="Proteomes" id="UP001176429"/>
    </source>
</evidence>
<comment type="caution">
    <text evidence="2">The sequence shown here is derived from an EMBL/GenBank/DDBJ whole genome shotgun (WGS) entry which is preliminary data.</text>
</comment>
<feature type="chain" id="PRO_5047296366" description="DUF3192 domain-containing protein" evidence="1">
    <location>
        <begin position="27"/>
        <end position="133"/>
    </location>
</feature>
<reference evidence="2" key="1">
    <citation type="submission" date="2023-07" db="EMBL/GenBank/DDBJ databases">
        <authorList>
            <person name="Kim M.K."/>
        </authorList>
    </citation>
    <scope>NUCLEOTIDE SEQUENCE</scope>
    <source>
        <strain evidence="2">ASUV-10-1</strain>
    </source>
</reference>
<proteinExistence type="predicted"/>
<evidence type="ECO:0008006" key="4">
    <source>
        <dbReference type="Google" id="ProtNLM"/>
    </source>
</evidence>
<feature type="signal peptide" evidence="1">
    <location>
        <begin position="1"/>
        <end position="26"/>
    </location>
</feature>
<accession>A0ABT9B5Q8</accession>
<evidence type="ECO:0000313" key="2">
    <source>
        <dbReference type="EMBL" id="MDO7873601.1"/>
    </source>
</evidence>
<keyword evidence="1" id="KW-0732">Signal</keyword>
<dbReference type="RefSeq" id="WP_305004917.1">
    <property type="nucleotide sequence ID" value="NZ_JAUQSY010000002.1"/>
</dbReference>
<name>A0ABT9B5Q8_9BACT</name>
<gene>
    <name evidence="2" type="ORF">Q5H93_02570</name>
</gene>
<sequence length="133" mass="14646">MPHLSFCRSLPSLLLVSMLLTGCGHALPQIPGFDATAWRADPYGCRNQRGATLANLLQHKEQLYEARANDVTALLGHPDEEELRAGTEKVYFYYLASGSQCEARHLRSAAPRLSLRFGPLGTVTEVLADPLPR</sequence>
<organism evidence="2 3">
    <name type="scientific">Hymenobacter aranciens</name>
    <dbReference type="NCBI Taxonomy" id="3063996"/>
    <lineage>
        <taxon>Bacteria</taxon>
        <taxon>Pseudomonadati</taxon>
        <taxon>Bacteroidota</taxon>
        <taxon>Cytophagia</taxon>
        <taxon>Cytophagales</taxon>
        <taxon>Hymenobacteraceae</taxon>
        <taxon>Hymenobacter</taxon>
    </lineage>
</organism>
<dbReference type="EMBL" id="JAUQSY010000002">
    <property type="protein sequence ID" value="MDO7873601.1"/>
    <property type="molecule type" value="Genomic_DNA"/>
</dbReference>
<dbReference type="Proteomes" id="UP001176429">
    <property type="component" value="Unassembled WGS sequence"/>
</dbReference>
<evidence type="ECO:0000256" key="1">
    <source>
        <dbReference type="SAM" id="SignalP"/>
    </source>
</evidence>
<keyword evidence="3" id="KW-1185">Reference proteome</keyword>